<evidence type="ECO:0000259" key="7">
    <source>
        <dbReference type="PROSITE" id="PS50103"/>
    </source>
</evidence>
<feature type="domain" description="C3H1-type" evidence="7">
    <location>
        <begin position="165"/>
        <end position="193"/>
    </location>
</feature>
<dbReference type="GO" id="GO:0008270">
    <property type="term" value="F:zinc ion binding"/>
    <property type="evidence" value="ECO:0007669"/>
    <property type="project" value="UniProtKB-KW"/>
</dbReference>
<evidence type="ECO:0000256" key="3">
    <source>
        <dbReference type="ARBA" id="ARBA00022771"/>
    </source>
</evidence>
<feature type="domain" description="C3H1-type" evidence="7">
    <location>
        <begin position="333"/>
        <end position="362"/>
    </location>
</feature>
<feature type="zinc finger region" description="C3H1-type" evidence="5">
    <location>
        <begin position="333"/>
        <end position="362"/>
    </location>
</feature>
<gene>
    <name evidence="8" type="ORF">PCAL00307_LOCUS13580</name>
</gene>
<dbReference type="InterPro" id="IPR036855">
    <property type="entry name" value="Znf_CCCH_sf"/>
</dbReference>
<proteinExistence type="predicted"/>
<feature type="compositionally biased region" description="Gly residues" evidence="6">
    <location>
        <begin position="590"/>
        <end position="611"/>
    </location>
</feature>
<dbReference type="AlphaFoldDB" id="A0A7S4E962"/>
<feature type="region of interest" description="Disordered" evidence="6">
    <location>
        <begin position="92"/>
        <end position="124"/>
    </location>
</feature>
<feature type="compositionally biased region" description="Pro residues" evidence="6">
    <location>
        <begin position="370"/>
        <end position="386"/>
    </location>
</feature>
<evidence type="ECO:0000256" key="6">
    <source>
        <dbReference type="SAM" id="MobiDB-lite"/>
    </source>
</evidence>
<feature type="zinc finger region" description="C3H1-type" evidence="5">
    <location>
        <begin position="127"/>
        <end position="153"/>
    </location>
</feature>
<dbReference type="Gene3D" id="4.10.1000.10">
    <property type="entry name" value="Zinc finger, CCCH-type"/>
    <property type="match status" value="4"/>
</dbReference>
<dbReference type="InterPro" id="IPR000571">
    <property type="entry name" value="Znf_CCCH"/>
</dbReference>
<evidence type="ECO:0000256" key="2">
    <source>
        <dbReference type="ARBA" id="ARBA00022737"/>
    </source>
</evidence>
<sequence length="617" mass="64864">MVAMDYEGPTFEPQAQPYDPQQGYGYDQPDARQQTNFDGPYTNAAPQKNLSDPYGYESGLAGGFGSADGLREMDSAVGLAADAPEFDFSRARATSQQMYDEQQPPVAVSPEEPQSPPSSTGVDPRHYKTRLCVYLGGGGCPHGARCFFAHSQEELRPPAAATCAEYKTRPCRYSLAECPFAAAGRCQFAHSLDELRQGPPNLAAASPERLLSARRFKTRLCKYFMAGHCPYAATNTCQFAHSNDELRAPRDAATAFGFARSVSDPEAEAAARRAAQQPAGSFADVGASPQAWPPPRPPPGEAPPPQISPADAAAAAAAAASSGAALRAALEQKRFTKLCKYFIAGHCPFEATGTCQFAHSTRELRKRSPPRPGPMIPPRVPPPPISTSPGMLPPKSLTQHPAPFNTQQVRDYPAGSPFGSAPAPSPFASAQSTPAYPGSGQSAPRDFPSRGSSPRVNQVSFGSPAPNNYYEPSPQNANRPMPSWGGDQPPSNQGSPDPWANSIDARTGAAFDTVRQLAEPPRRLGEPPLQRSDSLNGGLQPSLDPPGLGSRSNSLQGPPPPGVGLNNFQPPVPPPRQPTPDAQKEPRQIGLGGGLGLGGGALGGGLGGGVFGATSTW</sequence>
<keyword evidence="4 5" id="KW-0862">Zinc</keyword>
<evidence type="ECO:0000256" key="4">
    <source>
        <dbReference type="ARBA" id="ARBA00022833"/>
    </source>
</evidence>
<feature type="zinc finger region" description="C3H1-type" evidence="5">
    <location>
        <begin position="215"/>
        <end position="244"/>
    </location>
</feature>
<keyword evidence="1 5" id="KW-0479">Metal-binding</keyword>
<dbReference type="SUPFAM" id="SSF90229">
    <property type="entry name" value="CCCH zinc finger"/>
    <property type="match status" value="2"/>
</dbReference>
<reference evidence="8" key="1">
    <citation type="submission" date="2021-01" db="EMBL/GenBank/DDBJ databases">
        <authorList>
            <person name="Corre E."/>
            <person name="Pelletier E."/>
            <person name="Niang G."/>
            <person name="Scheremetjew M."/>
            <person name="Finn R."/>
            <person name="Kale V."/>
            <person name="Holt S."/>
            <person name="Cochrane G."/>
            <person name="Meng A."/>
            <person name="Brown T."/>
            <person name="Cohen L."/>
        </authorList>
    </citation>
    <scope>NUCLEOTIDE SEQUENCE</scope>
    <source>
        <strain evidence="8">CCMP1756</strain>
    </source>
</reference>
<dbReference type="PROSITE" id="PS50103">
    <property type="entry name" value="ZF_C3H1"/>
    <property type="match status" value="4"/>
</dbReference>
<keyword evidence="3 5" id="KW-0863">Zinc-finger</keyword>
<dbReference type="SMART" id="SM00356">
    <property type="entry name" value="ZnF_C3H1"/>
    <property type="match status" value="4"/>
</dbReference>
<dbReference type="PANTHER" id="PTHR12547:SF18">
    <property type="entry name" value="PROTEIN TIS11"/>
    <property type="match status" value="1"/>
</dbReference>
<feature type="region of interest" description="Disordered" evidence="6">
    <location>
        <begin position="1"/>
        <end position="54"/>
    </location>
</feature>
<feature type="region of interest" description="Disordered" evidence="6">
    <location>
        <begin position="267"/>
        <end position="311"/>
    </location>
</feature>
<feature type="compositionally biased region" description="Polar residues" evidence="6">
    <location>
        <begin position="396"/>
        <end position="409"/>
    </location>
</feature>
<evidence type="ECO:0000313" key="8">
    <source>
        <dbReference type="EMBL" id="CAE0698144.1"/>
    </source>
</evidence>
<feature type="compositionally biased region" description="Low complexity" evidence="6">
    <location>
        <begin position="101"/>
        <end position="112"/>
    </location>
</feature>
<feature type="domain" description="C3H1-type" evidence="7">
    <location>
        <begin position="215"/>
        <end position="244"/>
    </location>
</feature>
<dbReference type="EMBL" id="HBIW01015753">
    <property type="protein sequence ID" value="CAE0698144.1"/>
    <property type="molecule type" value="Transcribed_RNA"/>
</dbReference>
<dbReference type="InterPro" id="IPR045877">
    <property type="entry name" value="ZFP36-like"/>
</dbReference>
<feature type="region of interest" description="Disordered" evidence="6">
    <location>
        <begin position="361"/>
        <end position="617"/>
    </location>
</feature>
<dbReference type="GO" id="GO:0003729">
    <property type="term" value="F:mRNA binding"/>
    <property type="evidence" value="ECO:0007669"/>
    <property type="project" value="InterPro"/>
</dbReference>
<evidence type="ECO:0000256" key="1">
    <source>
        <dbReference type="ARBA" id="ARBA00022723"/>
    </source>
</evidence>
<organism evidence="8">
    <name type="scientific">Pelagomonas calceolata</name>
    <dbReference type="NCBI Taxonomy" id="35677"/>
    <lineage>
        <taxon>Eukaryota</taxon>
        <taxon>Sar</taxon>
        <taxon>Stramenopiles</taxon>
        <taxon>Ochrophyta</taxon>
        <taxon>Pelagophyceae</taxon>
        <taxon>Pelagomonadales</taxon>
        <taxon>Pelagomonadaceae</taxon>
        <taxon>Pelagomonas</taxon>
    </lineage>
</organism>
<name>A0A7S4E962_9STRA</name>
<feature type="zinc finger region" description="C3H1-type" evidence="5">
    <location>
        <begin position="165"/>
        <end position="193"/>
    </location>
</feature>
<protein>
    <recommendedName>
        <fullName evidence="7">C3H1-type domain-containing protein</fullName>
    </recommendedName>
</protein>
<feature type="compositionally biased region" description="Polar residues" evidence="6">
    <location>
        <begin position="450"/>
        <end position="461"/>
    </location>
</feature>
<feature type="compositionally biased region" description="Low complexity" evidence="6">
    <location>
        <begin position="413"/>
        <end position="435"/>
    </location>
</feature>
<dbReference type="PANTHER" id="PTHR12547">
    <property type="entry name" value="CCCH ZINC FINGER/TIS11-RELATED"/>
    <property type="match status" value="1"/>
</dbReference>
<accession>A0A7S4E962</accession>
<evidence type="ECO:0000256" key="5">
    <source>
        <dbReference type="PROSITE-ProRule" id="PRU00723"/>
    </source>
</evidence>
<feature type="domain" description="C3H1-type" evidence="7">
    <location>
        <begin position="127"/>
        <end position="153"/>
    </location>
</feature>
<feature type="compositionally biased region" description="Pro residues" evidence="6">
    <location>
        <begin position="291"/>
        <end position="307"/>
    </location>
</feature>
<keyword evidence="2" id="KW-0677">Repeat</keyword>